<reference evidence="2" key="1">
    <citation type="submission" date="2007-06" db="EMBL/GenBank/DDBJ databases">
        <title>Complete sequence of Methanococcus aeolicus Nankai-3.</title>
        <authorList>
            <consortium name="US DOE Joint Genome Institute"/>
            <person name="Copeland A."/>
            <person name="Lucas S."/>
            <person name="Lapidus A."/>
            <person name="Barry K."/>
            <person name="Glavina del Rio T."/>
            <person name="Dalin E."/>
            <person name="Tice H."/>
            <person name="Pitluck S."/>
            <person name="Chain P."/>
            <person name="Malfatti S."/>
            <person name="Shin M."/>
            <person name="Vergez L."/>
            <person name="Schmutz J."/>
            <person name="Larimer F."/>
            <person name="Land M."/>
            <person name="Hauser L."/>
            <person name="Kyrpides N."/>
            <person name="Lykidis A."/>
            <person name="Sieprawska-Lupa M."/>
            <person name="Whitman W.B."/>
            <person name="Richardson P."/>
        </authorList>
    </citation>
    <scope>NUCLEOTIDE SEQUENCE [LARGE SCALE GENOMIC DNA]</scope>
    <source>
        <strain evidence="2">Nankai-3</strain>
    </source>
</reference>
<keyword evidence="1" id="KW-0472">Membrane</keyword>
<keyword evidence="1" id="KW-1133">Transmembrane helix</keyword>
<dbReference type="PANTHER" id="PTHR35902">
    <property type="entry name" value="S-LAYER DOMAIN-LIKE PROTEIN-RELATED"/>
    <property type="match status" value="1"/>
</dbReference>
<evidence type="ECO:0000313" key="3">
    <source>
        <dbReference type="Proteomes" id="UP000001106"/>
    </source>
</evidence>
<dbReference type="RefSeq" id="WP_011974004.1">
    <property type="nucleotide sequence ID" value="NC_009635.1"/>
</dbReference>
<dbReference type="GeneID" id="5326433"/>
<accession>A6UWK0</accession>
<keyword evidence="3" id="KW-1185">Reference proteome</keyword>
<dbReference type="HOGENOM" id="CLU_036466_0_0_2"/>
<dbReference type="AlphaFoldDB" id="A6UWK0"/>
<sequence length="547" mass="61141">MERIKNKIRKIKKDNMKNKMINKFIYSILLMAFLSMAINSNYAVQMGELQYNPSTIHPGDDVDLWLKVVNDNSDNNIKDIKVSISPHYPFEIKQVNPTKGTANIPHLNIGESDTTYFKLHANEEATSRDYRIDITVEYTEVSTDNGETTETERKFTKIYYIPVYGKANFEITVGNGNNKDNSALIPSRTSTIPLNIINKGTGTAKQCTISVGGNELISPIGTTKFYIGALKPNAQNTIYLNLHTNERTPESSYLIPATIKWIDEDGTEKTEIINIGVVVQGDILLGISNIITTPKEIKPSDDKVRIDATITNNGQGRAKDILLKLKLNDSVFEDSWSSANFKSLGSLSGGESKTVSFYIDVDKYAPAKKYTIPLTMEYLDIYNQKHNTTQNIEIFVQPKPIIAIIPEKQTLTPGKNKIKITVKNIGNTRGESIKVSAIKNAVQPFEFDEKTDYIGTLKPGETGTAIIEVKVDKDAEPKDYRLTVELRSTGDRESGDDSIYISQEAIELTVDNKDSGITTMVMAIVVIVVIVGVYYRYSNRKKKEETN</sequence>
<dbReference type="Gene3D" id="2.60.40.10">
    <property type="entry name" value="Immunoglobulins"/>
    <property type="match status" value="2"/>
</dbReference>
<dbReference type="STRING" id="419665.Maeo_1296"/>
<organism evidence="2 3">
    <name type="scientific">Methanococcus aeolicus (strain ATCC BAA-1280 / DSM 17508 / OCM 812 / Nankai-3)</name>
    <dbReference type="NCBI Taxonomy" id="419665"/>
    <lineage>
        <taxon>Archaea</taxon>
        <taxon>Methanobacteriati</taxon>
        <taxon>Methanobacteriota</taxon>
        <taxon>Methanomada group</taxon>
        <taxon>Methanococci</taxon>
        <taxon>Methanococcales</taxon>
        <taxon>Methanococcaceae</taxon>
        <taxon>Methanococcus</taxon>
    </lineage>
</organism>
<dbReference type="Proteomes" id="UP000001106">
    <property type="component" value="Chromosome"/>
</dbReference>
<protein>
    <recommendedName>
        <fullName evidence="4">CARDB domain-containing protein</fullName>
    </recommendedName>
</protein>
<proteinExistence type="predicted"/>
<evidence type="ECO:0008006" key="4">
    <source>
        <dbReference type="Google" id="ProtNLM"/>
    </source>
</evidence>
<dbReference type="EMBL" id="CP000743">
    <property type="protein sequence ID" value="ABR56872.1"/>
    <property type="molecule type" value="Genomic_DNA"/>
</dbReference>
<dbReference type="InterPro" id="IPR013783">
    <property type="entry name" value="Ig-like_fold"/>
</dbReference>
<dbReference type="KEGG" id="mae:Maeo_1296"/>
<dbReference type="PANTHER" id="PTHR35902:SF3">
    <property type="entry name" value="NPCBM-ASSOCIATED, NEW3 DOMAIN OF ALPHA-GALACTOSIDASE"/>
    <property type="match status" value="1"/>
</dbReference>
<evidence type="ECO:0000313" key="2">
    <source>
        <dbReference type="EMBL" id="ABR56872.1"/>
    </source>
</evidence>
<dbReference type="eggNOG" id="arCOG02079">
    <property type="taxonomic scope" value="Archaea"/>
</dbReference>
<feature type="transmembrane region" description="Helical" evidence="1">
    <location>
        <begin position="516"/>
        <end position="535"/>
    </location>
</feature>
<gene>
    <name evidence="2" type="ordered locus">Maeo_1296</name>
</gene>
<name>A6UWK0_META3</name>
<evidence type="ECO:0000256" key="1">
    <source>
        <dbReference type="SAM" id="Phobius"/>
    </source>
</evidence>
<keyword evidence="1" id="KW-0812">Transmembrane</keyword>